<evidence type="ECO:0000259" key="1">
    <source>
        <dbReference type="Pfam" id="PF12680"/>
    </source>
</evidence>
<accession>A0ABQ0H5L6</accession>
<dbReference type="InterPro" id="IPR029044">
    <property type="entry name" value="Nucleotide-diphossugar_trans"/>
</dbReference>
<dbReference type="Gene3D" id="3.10.450.50">
    <property type="match status" value="1"/>
</dbReference>
<comment type="caution">
    <text evidence="2">The sequence shown here is derived from an EMBL/GenBank/DDBJ whole genome shotgun (WGS) entry which is preliminary data.</text>
</comment>
<dbReference type="Proteomes" id="UP001628091">
    <property type="component" value="Unassembled WGS sequence"/>
</dbReference>
<dbReference type="Gene3D" id="3.90.550.10">
    <property type="entry name" value="Spore Coat Polysaccharide Biosynthesis Protein SpsA, Chain A"/>
    <property type="match status" value="1"/>
</dbReference>
<keyword evidence="3" id="KW-1185">Reference proteome</keyword>
<name>A0ABQ0H5L6_9HYPH</name>
<protein>
    <recommendedName>
        <fullName evidence="1">SnoaL-like domain-containing protein</fullName>
    </recommendedName>
</protein>
<feature type="domain" description="SnoaL-like" evidence="1">
    <location>
        <begin position="256"/>
        <end position="353"/>
    </location>
</feature>
<organism evidence="2 3">
    <name type="scientific">Phyllobacterium phragmitis</name>
    <dbReference type="NCBI Taxonomy" id="2670329"/>
    <lineage>
        <taxon>Bacteria</taxon>
        <taxon>Pseudomonadati</taxon>
        <taxon>Pseudomonadota</taxon>
        <taxon>Alphaproteobacteria</taxon>
        <taxon>Hyphomicrobiales</taxon>
        <taxon>Phyllobacteriaceae</taxon>
        <taxon>Phyllobacterium</taxon>
    </lineage>
</organism>
<dbReference type="Pfam" id="PF12680">
    <property type="entry name" value="SnoaL_2"/>
    <property type="match status" value="1"/>
</dbReference>
<dbReference type="SUPFAM" id="SSF54427">
    <property type="entry name" value="NTF2-like"/>
    <property type="match status" value="1"/>
</dbReference>
<reference evidence="2 3" key="1">
    <citation type="submission" date="2024-10" db="EMBL/GenBank/DDBJ databases">
        <title>Isolation, draft genome sequencing and identification of Phyllobacterium sp. NSA23, isolated from leaf soil.</title>
        <authorList>
            <person name="Akita H."/>
        </authorList>
    </citation>
    <scope>NUCLEOTIDE SEQUENCE [LARGE SCALE GENOMIC DNA]</scope>
    <source>
        <strain evidence="2 3">NSA23</strain>
    </source>
</reference>
<dbReference type="InterPro" id="IPR037401">
    <property type="entry name" value="SnoaL-like"/>
</dbReference>
<dbReference type="EMBL" id="BAAFZP010000002">
    <property type="protein sequence ID" value="GAB1584226.1"/>
    <property type="molecule type" value="Genomic_DNA"/>
</dbReference>
<dbReference type="SUPFAM" id="SSF53448">
    <property type="entry name" value="Nucleotide-diphospho-sugar transferases"/>
    <property type="match status" value="1"/>
</dbReference>
<evidence type="ECO:0000313" key="2">
    <source>
        <dbReference type="EMBL" id="GAB1584226.1"/>
    </source>
</evidence>
<dbReference type="RefSeq" id="WP_407866674.1">
    <property type="nucleotide sequence ID" value="NZ_BAAFZP010000002.1"/>
</dbReference>
<dbReference type="InterPro" id="IPR032710">
    <property type="entry name" value="NTF2-like_dom_sf"/>
</dbReference>
<proteinExistence type="predicted"/>
<sequence length="359" mass="39993">MITVLFPVASPTTDAETGSSLPIELHEVGGRMVFDYALSPFLKLKRMKRLLSVVHGATARSTGLEAALAAESDHLIEIIRLFAHTEGAVCTCLMAADSIDPDQPLIISSLDQVVETDLDEVMDYFEAREADAGVLTFSSRNPKFSYAAIQNGQIVQTAEKRPITHHALAGLYYYKTGALFLKAAQTQIYKRATQFQNQFYLSGTINELVIEGKRVVPYEIRAESYHKFYTPYMLDVYAARLGLKGSMDNRLSQDTKRYVEAFNAGNLEAIENLLDDNVVLNEIRRRKYTGKPAVMGLFADLLGNKKKPPRLEPVLIHASVASSTSVLEFRLEVDGATFEGTDIITWQDGHIRDMQAYVL</sequence>
<evidence type="ECO:0000313" key="3">
    <source>
        <dbReference type="Proteomes" id="UP001628091"/>
    </source>
</evidence>
<gene>
    <name evidence="2" type="ORF">PPNSA23_41690</name>
</gene>